<evidence type="ECO:0000256" key="4">
    <source>
        <dbReference type="ARBA" id="ARBA00022825"/>
    </source>
</evidence>
<dbReference type="InterPro" id="IPR015500">
    <property type="entry name" value="Peptidase_S8_subtilisin-rel"/>
</dbReference>
<evidence type="ECO:0000259" key="10">
    <source>
        <dbReference type="Pfam" id="PF05922"/>
    </source>
</evidence>
<evidence type="ECO:0000256" key="6">
    <source>
        <dbReference type="RuleBase" id="RU003355"/>
    </source>
</evidence>
<dbReference type="PRINTS" id="PR00723">
    <property type="entry name" value="SUBTILISIN"/>
</dbReference>
<keyword evidence="4 5" id="KW-0720">Serine protease</keyword>
<feature type="active site" description="Charge relay system" evidence="5">
    <location>
        <position position="375"/>
    </location>
</feature>
<evidence type="ECO:0000256" key="3">
    <source>
        <dbReference type="ARBA" id="ARBA00022801"/>
    </source>
</evidence>
<keyword evidence="3 5" id="KW-0378">Hydrolase</keyword>
<evidence type="ECO:0000313" key="12">
    <source>
        <dbReference type="Proteomes" id="UP000185511"/>
    </source>
</evidence>
<evidence type="ECO:0000256" key="2">
    <source>
        <dbReference type="ARBA" id="ARBA00022670"/>
    </source>
</evidence>
<dbReference type="InterPro" id="IPR034193">
    <property type="entry name" value="PCSK9_ProteinaseK-like"/>
</dbReference>
<dbReference type="InterPro" id="IPR023828">
    <property type="entry name" value="Peptidase_S8_Ser-AS"/>
</dbReference>
<name>A0AAC9LAS2_9PSEU</name>
<feature type="compositionally biased region" description="Low complexity" evidence="7">
    <location>
        <begin position="40"/>
        <end position="55"/>
    </location>
</feature>
<dbReference type="FunFam" id="3.40.50.200:FF:000014">
    <property type="entry name" value="Proteinase K"/>
    <property type="match status" value="1"/>
</dbReference>
<dbReference type="AlphaFoldDB" id="A0AAC9LAS2"/>
<comment type="similarity">
    <text evidence="1 5 6">Belongs to the peptidase S8 family.</text>
</comment>
<dbReference type="Pfam" id="PF05922">
    <property type="entry name" value="Inhibitor_I9"/>
    <property type="match status" value="1"/>
</dbReference>
<evidence type="ECO:0000256" key="5">
    <source>
        <dbReference type="PROSITE-ProRule" id="PRU01240"/>
    </source>
</evidence>
<dbReference type="Gene3D" id="3.30.70.80">
    <property type="entry name" value="Peptidase S8 propeptide/proteinase inhibitor I9"/>
    <property type="match status" value="1"/>
</dbReference>
<dbReference type="RefSeq" id="WP_232237663.1">
    <property type="nucleotide sequence ID" value="NZ_CP016076.1"/>
</dbReference>
<gene>
    <name evidence="11" type="ORF">UA74_07125</name>
</gene>
<evidence type="ECO:0000256" key="7">
    <source>
        <dbReference type="SAM" id="MobiDB-lite"/>
    </source>
</evidence>
<feature type="region of interest" description="Disordered" evidence="7">
    <location>
        <begin position="29"/>
        <end position="67"/>
    </location>
</feature>
<dbReference type="InterPro" id="IPR050131">
    <property type="entry name" value="Peptidase_S8_subtilisin-like"/>
</dbReference>
<dbReference type="CDD" id="cd04077">
    <property type="entry name" value="Peptidases_S8_PCSK9_ProteinaseK_like"/>
    <property type="match status" value="1"/>
</dbReference>
<dbReference type="Proteomes" id="UP000185511">
    <property type="component" value="Chromosome"/>
</dbReference>
<dbReference type="KEGG" id="acad:UA74_07125"/>
<accession>A0AAC9LAS2</accession>
<dbReference type="EC" id="3.4.21.111" evidence="11"/>
<sequence>MVHHDRRRWAACVSAVTVGLMIGTASVGTAAPDTGGGGTTSASAIPTGTGAAAEAGGSGTGLDEERGGIRAAASPTAIRGSYLVVLPDTLAPESVRTAVDSLIAVYGGKLRHTFEHSVRGFSVELDQVAARLLAADPAVAFVEQNQTVSLTDTQLDPTWGLDRIDQRELPLDQSYTYGNTALSVNAYVIDTGVQPTHVEFDGRAVAAFDAIGDGRDGADCNGHGTHVAGTIGGTEYGVAKEVAIQGVRVLDCGGSGTIEGVLQGIEWVTANAEAPSVANMSLGGGVSEALDAAVAESIASGITYVVAAGNDNEDACNASPARTPTALTVAASDDADVRASFSNLGECVDLFAPGVDITSAWIGADDAINTINGTSMASPHVAGAVALYLEADPDATPGEVAAVTLSWTTSDVITDAGEGTPNRLLYTGG</sequence>
<dbReference type="SUPFAM" id="SSF54897">
    <property type="entry name" value="Protease propeptides/inhibitors"/>
    <property type="match status" value="1"/>
</dbReference>
<dbReference type="InterPro" id="IPR000209">
    <property type="entry name" value="Peptidase_S8/S53_dom"/>
</dbReference>
<keyword evidence="8" id="KW-0732">Signal</keyword>
<evidence type="ECO:0000256" key="1">
    <source>
        <dbReference type="ARBA" id="ARBA00011073"/>
    </source>
</evidence>
<feature type="active site" description="Charge relay system" evidence="5">
    <location>
        <position position="190"/>
    </location>
</feature>
<dbReference type="EMBL" id="CP016076">
    <property type="protein sequence ID" value="APU13494.1"/>
    <property type="molecule type" value="Genomic_DNA"/>
</dbReference>
<organism evidence="11 12">
    <name type="scientific">Actinoalloteichus fjordicus</name>
    <dbReference type="NCBI Taxonomy" id="1612552"/>
    <lineage>
        <taxon>Bacteria</taxon>
        <taxon>Bacillati</taxon>
        <taxon>Actinomycetota</taxon>
        <taxon>Actinomycetes</taxon>
        <taxon>Pseudonocardiales</taxon>
        <taxon>Pseudonocardiaceae</taxon>
        <taxon>Actinoalloteichus</taxon>
    </lineage>
</organism>
<dbReference type="Pfam" id="PF00082">
    <property type="entry name" value="Peptidase_S8"/>
    <property type="match status" value="1"/>
</dbReference>
<dbReference type="SUPFAM" id="SSF52743">
    <property type="entry name" value="Subtilisin-like"/>
    <property type="match status" value="1"/>
</dbReference>
<evidence type="ECO:0000259" key="9">
    <source>
        <dbReference type="Pfam" id="PF00082"/>
    </source>
</evidence>
<proteinExistence type="inferred from homology"/>
<feature type="domain" description="Inhibitor I9" evidence="10">
    <location>
        <begin position="106"/>
        <end position="150"/>
    </location>
</feature>
<keyword evidence="2 5" id="KW-0645">Protease</keyword>
<feature type="signal peptide" evidence="8">
    <location>
        <begin position="1"/>
        <end position="30"/>
    </location>
</feature>
<dbReference type="GO" id="GO:0006508">
    <property type="term" value="P:proteolysis"/>
    <property type="evidence" value="ECO:0007669"/>
    <property type="project" value="UniProtKB-KW"/>
</dbReference>
<dbReference type="InterPro" id="IPR022398">
    <property type="entry name" value="Peptidase_S8_His-AS"/>
</dbReference>
<keyword evidence="12" id="KW-1185">Reference proteome</keyword>
<dbReference type="PANTHER" id="PTHR43806">
    <property type="entry name" value="PEPTIDASE S8"/>
    <property type="match status" value="1"/>
</dbReference>
<dbReference type="PROSITE" id="PS00138">
    <property type="entry name" value="SUBTILASE_SER"/>
    <property type="match status" value="1"/>
</dbReference>
<dbReference type="Gene3D" id="3.40.50.200">
    <property type="entry name" value="Peptidase S8/S53 domain"/>
    <property type="match status" value="1"/>
</dbReference>
<dbReference type="InterPro" id="IPR036852">
    <property type="entry name" value="Peptidase_S8/S53_dom_sf"/>
</dbReference>
<dbReference type="PANTHER" id="PTHR43806:SF11">
    <property type="entry name" value="CEREVISIN-RELATED"/>
    <property type="match status" value="1"/>
</dbReference>
<dbReference type="GO" id="GO:0005615">
    <property type="term" value="C:extracellular space"/>
    <property type="evidence" value="ECO:0007669"/>
    <property type="project" value="TreeGrafter"/>
</dbReference>
<feature type="domain" description="Peptidase S8/S53" evidence="9">
    <location>
        <begin position="188"/>
        <end position="414"/>
    </location>
</feature>
<protein>
    <submittedName>
        <fullName evidence="11">Subtilase family protease/peptidase inhibitor I9</fullName>
        <ecNumber evidence="11">3.4.21.111</ecNumber>
    </submittedName>
</protein>
<feature type="active site" description="Charge relay system" evidence="5">
    <location>
        <position position="223"/>
    </location>
</feature>
<dbReference type="PROSITE" id="PS00137">
    <property type="entry name" value="SUBTILASE_HIS"/>
    <property type="match status" value="1"/>
</dbReference>
<evidence type="ECO:0000256" key="8">
    <source>
        <dbReference type="SAM" id="SignalP"/>
    </source>
</evidence>
<feature type="chain" id="PRO_5042177708" evidence="8">
    <location>
        <begin position="31"/>
        <end position="429"/>
    </location>
</feature>
<dbReference type="InterPro" id="IPR037045">
    <property type="entry name" value="S8pro/Inhibitor_I9_sf"/>
</dbReference>
<dbReference type="PROSITE" id="PS51892">
    <property type="entry name" value="SUBTILASE"/>
    <property type="match status" value="1"/>
</dbReference>
<dbReference type="PROSITE" id="PS00136">
    <property type="entry name" value="SUBTILASE_ASP"/>
    <property type="match status" value="1"/>
</dbReference>
<evidence type="ECO:0000313" key="11">
    <source>
        <dbReference type="EMBL" id="APU13494.1"/>
    </source>
</evidence>
<reference evidence="12" key="1">
    <citation type="submission" date="2016-06" db="EMBL/GenBank/DDBJ databases">
        <title>Complete genome sequence of Actinoalloteichus fjordicus DSM 46855 (=ADI127-17), type strain of the new species Actinoalloteichus fjordicus.</title>
        <authorList>
            <person name="Ruckert C."/>
            <person name="Nouioui I."/>
            <person name="Willmese J."/>
            <person name="van Wezel G."/>
            <person name="Klenk H.-P."/>
            <person name="Kalinowski J."/>
            <person name="Zotchev S.B."/>
        </authorList>
    </citation>
    <scope>NUCLEOTIDE SEQUENCE [LARGE SCALE GENOMIC DNA]</scope>
    <source>
        <strain evidence="12">ADI127-7</strain>
    </source>
</reference>
<dbReference type="GO" id="GO:0004252">
    <property type="term" value="F:serine-type endopeptidase activity"/>
    <property type="evidence" value="ECO:0007669"/>
    <property type="project" value="UniProtKB-UniRule"/>
</dbReference>
<dbReference type="InterPro" id="IPR010259">
    <property type="entry name" value="S8pro/Inhibitor_I9"/>
</dbReference>
<dbReference type="InterPro" id="IPR023827">
    <property type="entry name" value="Peptidase_S8_Asp-AS"/>
</dbReference>